<reference evidence="1" key="1">
    <citation type="journal article" date="2019" name="PLoS Negl. Trop. Dis.">
        <title>Revisiting the worldwide diversity of Leptospira species in the environment.</title>
        <authorList>
            <person name="Vincent A.T."/>
            <person name="Schiettekatte O."/>
            <person name="Bourhy P."/>
            <person name="Veyrier F.J."/>
            <person name="Picardeau M."/>
        </authorList>
    </citation>
    <scope>NUCLEOTIDE SEQUENCE [LARGE SCALE GENOMIC DNA]</scope>
    <source>
        <strain evidence="1">201702692</strain>
    </source>
</reference>
<name>A0A4R9JN26_9LEPT</name>
<protein>
    <submittedName>
        <fullName evidence="1">Uncharacterized protein</fullName>
    </submittedName>
</protein>
<evidence type="ECO:0000313" key="1">
    <source>
        <dbReference type="EMBL" id="TGL45835.1"/>
    </source>
</evidence>
<dbReference type="SUPFAM" id="SSF53756">
    <property type="entry name" value="UDP-Glycosyltransferase/glycogen phosphorylase"/>
    <property type="match status" value="1"/>
</dbReference>
<dbReference type="EMBL" id="RQGA01000001">
    <property type="protein sequence ID" value="TGL45835.1"/>
    <property type="molecule type" value="Genomic_DNA"/>
</dbReference>
<accession>A0A4R9JN26</accession>
<dbReference type="RefSeq" id="WP_135575138.1">
    <property type="nucleotide sequence ID" value="NZ_RQGA01000001.1"/>
</dbReference>
<sequence>MFRIPVVLIFGELSEISDKFAILTSFIFREVYYLKLIGAKTNDRVVVLQRKNIKPLPIADLPSISSFADADSDPKEYTWQWVHKHLKGVNFDSLRSLFPNVRDLNQKIRLYLLDNFSLKQSLIASKLTFWSENNNNKKIIYLSFRMDDIAVPLVPKNCVRIILPISFFGVLVRGVFNVINRFKQIFSLKAKKLESLPRVTADLSPKFDWAGFKLGYVTHAGLSYGSLFEKKLYHSEKDPIFKIENVVHYDYSGIPSPGPHIPWWQFRSAKSLKVTRILLVFIQLTLSNWRLLLSPSRLVCFLLIVILKLKFDAYLLDLKSFPNLKLALIDYEILCPKALLFAFESKGVKTLAVQERFVYANYKSIAVILDYYLVASAEVVNLLKKSKNYLVNHIIPVGQYRTDALYSNYKNELKLQERMRKNGYKFSILFLGYHTHDSWEDEQVDPLLNWKAHLAFLEDILRLSKELNDSILILRYKNLDWLKLHFFSEVVSKINSIKNIEISSEYSIPFFSYSLAKNVDLVIAKHTSLGDEVLSFGKPVLFYDFTHNSKTIIADTYGYHGSEILCKNYEELLTRSKRILKKERTILSEIKTISNQLYGNYADGNVKSRVHSVIKDILSTESFT</sequence>
<gene>
    <name evidence="1" type="ORF">EHQ49_00155</name>
</gene>
<dbReference type="AlphaFoldDB" id="A0A4R9JN26"/>
<dbReference type="OrthoDB" id="314116at2"/>
<comment type="caution">
    <text evidence="1">The sequence shown here is derived from an EMBL/GenBank/DDBJ whole genome shotgun (WGS) entry which is preliminary data.</text>
</comment>
<organism evidence="1 2">
    <name type="scientific">Leptospira perdikensis</name>
    <dbReference type="NCBI Taxonomy" id="2484948"/>
    <lineage>
        <taxon>Bacteria</taxon>
        <taxon>Pseudomonadati</taxon>
        <taxon>Spirochaetota</taxon>
        <taxon>Spirochaetia</taxon>
        <taxon>Leptospirales</taxon>
        <taxon>Leptospiraceae</taxon>
        <taxon>Leptospira</taxon>
    </lineage>
</organism>
<evidence type="ECO:0000313" key="2">
    <source>
        <dbReference type="Proteomes" id="UP000298125"/>
    </source>
</evidence>
<keyword evidence="2" id="KW-1185">Reference proteome</keyword>
<dbReference type="Proteomes" id="UP000298125">
    <property type="component" value="Unassembled WGS sequence"/>
</dbReference>
<proteinExistence type="predicted"/>